<dbReference type="GO" id="GO:0000156">
    <property type="term" value="F:phosphorelay response regulator activity"/>
    <property type="evidence" value="ECO:0007669"/>
    <property type="project" value="InterPro"/>
</dbReference>
<dbReference type="EMBL" id="RBKU01000001">
    <property type="protein sequence ID" value="RKR82027.1"/>
    <property type="molecule type" value="Genomic_DNA"/>
</dbReference>
<keyword evidence="1" id="KW-0597">Phosphoprotein</keyword>
<dbReference type="OrthoDB" id="9787344at2"/>
<dbReference type="SMART" id="SM00850">
    <property type="entry name" value="LytTR"/>
    <property type="match status" value="1"/>
</dbReference>
<dbReference type="PROSITE" id="PS50930">
    <property type="entry name" value="HTH_LYTTR"/>
    <property type="match status" value="1"/>
</dbReference>
<protein>
    <submittedName>
        <fullName evidence="4">LytTR family two component transcriptional regulator</fullName>
    </submittedName>
</protein>
<dbReference type="PROSITE" id="PS50110">
    <property type="entry name" value="RESPONSE_REGULATORY"/>
    <property type="match status" value="1"/>
</dbReference>
<dbReference type="SUPFAM" id="SSF52172">
    <property type="entry name" value="CheY-like"/>
    <property type="match status" value="1"/>
</dbReference>
<sequence>MRVVIIEDEKKTATELVGMLRQLDSEINVEAILPSVSSSIKWLNENISPELIFSDIQLGDGLSFEIFKEITIEAPVIFCTAFNEYAIRAFESNGIDYLLKPLEEEMLHRSMEKYLRFKSHLLNHNQYTNNLRRVVAEMTTGYKQNILVNYREKIIPLRITDIQFVYAAFGSVYLHDLNANSYPVPYTIELLESMFNPRQFFRANRQFIINRDSIKNIEHYFNRKLYVIMHTETPEKVIISRIKAQLFFKWMEE</sequence>
<dbReference type="PANTHER" id="PTHR37299:SF1">
    <property type="entry name" value="STAGE 0 SPORULATION PROTEIN A HOMOLOG"/>
    <property type="match status" value="1"/>
</dbReference>
<proteinExistence type="predicted"/>
<dbReference type="InterPro" id="IPR007492">
    <property type="entry name" value="LytTR_DNA-bd_dom"/>
</dbReference>
<dbReference type="Proteomes" id="UP000268007">
    <property type="component" value="Unassembled WGS sequence"/>
</dbReference>
<dbReference type="GO" id="GO:0003677">
    <property type="term" value="F:DNA binding"/>
    <property type="evidence" value="ECO:0007669"/>
    <property type="project" value="InterPro"/>
</dbReference>
<dbReference type="RefSeq" id="WP_121197662.1">
    <property type="nucleotide sequence ID" value="NZ_RBKU01000001.1"/>
</dbReference>
<keyword evidence="5" id="KW-1185">Reference proteome</keyword>
<dbReference type="Pfam" id="PF04397">
    <property type="entry name" value="LytTR"/>
    <property type="match status" value="1"/>
</dbReference>
<evidence type="ECO:0000259" key="2">
    <source>
        <dbReference type="PROSITE" id="PS50110"/>
    </source>
</evidence>
<dbReference type="SMART" id="SM00448">
    <property type="entry name" value="REC"/>
    <property type="match status" value="1"/>
</dbReference>
<reference evidence="4 5" key="1">
    <citation type="submission" date="2018-10" db="EMBL/GenBank/DDBJ databases">
        <title>Genomic Encyclopedia of Archaeal and Bacterial Type Strains, Phase II (KMG-II): from individual species to whole genera.</title>
        <authorList>
            <person name="Goeker M."/>
        </authorList>
    </citation>
    <scope>NUCLEOTIDE SEQUENCE [LARGE SCALE GENOMIC DNA]</scope>
    <source>
        <strain evidence="4 5">DSM 18602</strain>
    </source>
</reference>
<gene>
    <name evidence="4" type="ORF">BDD43_2192</name>
</gene>
<feature type="modified residue" description="4-aspartylphosphate" evidence="1">
    <location>
        <position position="55"/>
    </location>
</feature>
<dbReference type="InterPro" id="IPR011006">
    <property type="entry name" value="CheY-like_superfamily"/>
</dbReference>
<evidence type="ECO:0000313" key="4">
    <source>
        <dbReference type="EMBL" id="RKR82027.1"/>
    </source>
</evidence>
<feature type="domain" description="HTH LytTR-type" evidence="3">
    <location>
        <begin position="146"/>
        <end position="253"/>
    </location>
</feature>
<organism evidence="4 5">
    <name type="scientific">Mucilaginibacter gracilis</name>
    <dbReference type="NCBI Taxonomy" id="423350"/>
    <lineage>
        <taxon>Bacteria</taxon>
        <taxon>Pseudomonadati</taxon>
        <taxon>Bacteroidota</taxon>
        <taxon>Sphingobacteriia</taxon>
        <taxon>Sphingobacteriales</taxon>
        <taxon>Sphingobacteriaceae</taxon>
        <taxon>Mucilaginibacter</taxon>
    </lineage>
</organism>
<comment type="caution">
    <text evidence="4">The sequence shown here is derived from an EMBL/GenBank/DDBJ whole genome shotgun (WGS) entry which is preliminary data.</text>
</comment>
<evidence type="ECO:0000256" key="1">
    <source>
        <dbReference type="PROSITE-ProRule" id="PRU00169"/>
    </source>
</evidence>
<dbReference type="InterPro" id="IPR046947">
    <property type="entry name" value="LytR-like"/>
</dbReference>
<dbReference type="InterPro" id="IPR001789">
    <property type="entry name" value="Sig_transdc_resp-reg_receiver"/>
</dbReference>
<evidence type="ECO:0000313" key="5">
    <source>
        <dbReference type="Proteomes" id="UP000268007"/>
    </source>
</evidence>
<dbReference type="Gene3D" id="3.40.50.2300">
    <property type="match status" value="1"/>
</dbReference>
<dbReference type="Pfam" id="PF00072">
    <property type="entry name" value="Response_reg"/>
    <property type="match status" value="1"/>
</dbReference>
<evidence type="ECO:0000259" key="3">
    <source>
        <dbReference type="PROSITE" id="PS50930"/>
    </source>
</evidence>
<name>A0A495IZB9_9SPHI</name>
<dbReference type="Gene3D" id="2.40.50.1020">
    <property type="entry name" value="LytTr DNA-binding domain"/>
    <property type="match status" value="1"/>
</dbReference>
<accession>A0A495IZB9</accession>
<dbReference type="PANTHER" id="PTHR37299">
    <property type="entry name" value="TRANSCRIPTIONAL REGULATOR-RELATED"/>
    <property type="match status" value="1"/>
</dbReference>
<dbReference type="AlphaFoldDB" id="A0A495IZB9"/>
<feature type="domain" description="Response regulatory" evidence="2">
    <location>
        <begin position="2"/>
        <end position="115"/>
    </location>
</feature>